<proteinExistence type="predicted"/>
<comment type="caution">
    <text evidence="1">The sequence shown here is derived from an EMBL/GenBank/DDBJ whole genome shotgun (WGS) entry which is preliminary data.</text>
</comment>
<dbReference type="EMBL" id="LAZR01014661">
    <property type="protein sequence ID" value="KKM16504.1"/>
    <property type="molecule type" value="Genomic_DNA"/>
</dbReference>
<name>A0A0F9IA09_9ZZZZ</name>
<sequence length="73" mass="8602">MRRIEMPKALVNDEESLTRHGIIIRTDGRLWIGQDLYANWCDQVGMHLTVVSEFALIRFFDEQAQENQLHETD</sequence>
<dbReference type="AlphaFoldDB" id="A0A0F9IA09"/>
<reference evidence="1" key="1">
    <citation type="journal article" date="2015" name="Nature">
        <title>Complex archaea that bridge the gap between prokaryotes and eukaryotes.</title>
        <authorList>
            <person name="Spang A."/>
            <person name="Saw J.H."/>
            <person name="Jorgensen S.L."/>
            <person name="Zaremba-Niedzwiedzka K."/>
            <person name="Martijn J."/>
            <person name="Lind A.E."/>
            <person name="van Eijk R."/>
            <person name="Schleper C."/>
            <person name="Guy L."/>
            <person name="Ettema T.J."/>
        </authorList>
    </citation>
    <scope>NUCLEOTIDE SEQUENCE</scope>
</reference>
<protein>
    <submittedName>
        <fullName evidence="1">Uncharacterized protein</fullName>
    </submittedName>
</protein>
<accession>A0A0F9IA09</accession>
<organism evidence="1">
    <name type="scientific">marine sediment metagenome</name>
    <dbReference type="NCBI Taxonomy" id="412755"/>
    <lineage>
        <taxon>unclassified sequences</taxon>
        <taxon>metagenomes</taxon>
        <taxon>ecological metagenomes</taxon>
    </lineage>
</organism>
<evidence type="ECO:0000313" key="1">
    <source>
        <dbReference type="EMBL" id="KKM16504.1"/>
    </source>
</evidence>
<gene>
    <name evidence="1" type="ORF">LCGC14_1685240</name>
</gene>